<name>A0ABX9FN57_9ENTR</name>
<reference evidence="1 2" key="1">
    <citation type="submission" date="2018-06" db="EMBL/GenBank/DDBJ databases">
        <title>Genomic Encyclopedia of Type Strains, Phase IV (KMG-IV): sequencing the most valuable type-strain genomes for metagenomic binning, comparative biology and taxonomic classification.</title>
        <authorList>
            <person name="Goeker M."/>
        </authorList>
    </citation>
    <scope>NUCLEOTIDE SEQUENCE [LARGE SCALE GENOMIC DNA]</scope>
    <source>
        <strain evidence="1 2">DSM 27453</strain>
    </source>
</reference>
<sequence length="170" mass="18823">MILVGHRREIPAMSCCASQPAPLTCLASRDSPLDTEQYRQQLQSCPDNHPVVSTPISDCGTVILQSIIPAVPAAAHAEHHSILSGQNPVRQAAILGSLVRMENYTSRATSALPSHCQRLFLQAGCLLLTRTPRPLIYLYIFKFHLVSPCKYPCKTNHSLLEILRHTNYVL</sequence>
<keyword evidence="2" id="KW-1185">Reference proteome</keyword>
<dbReference type="EMBL" id="QNRL01000036">
    <property type="protein sequence ID" value="RBP03067.1"/>
    <property type="molecule type" value="Genomic_DNA"/>
</dbReference>
<evidence type="ECO:0000313" key="2">
    <source>
        <dbReference type="Proteomes" id="UP000253201"/>
    </source>
</evidence>
<gene>
    <name evidence="1" type="ORF">DFQ50_1362</name>
</gene>
<dbReference type="Proteomes" id="UP000253201">
    <property type="component" value="Unassembled WGS sequence"/>
</dbReference>
<evidence type="ECO:0000313" key="1">
    <source>
        <dbReference type="EMBL" id="RBP03067.1"/>
    </source>
</evidence>
<organism evidence="1 2">
    <name type="scientific">Pseudocitrobacter faecalis</name>
    <dbReference type="NCBI Taxonomy" id="1398493"/>
    <lineage>
        <taxon>Bacteria</taxon>
        <taxon>Pseudomonadati</taxon>
        <taxon>Pseudomonadota</taxon>
        <taxon>Gammaproteobacteria</taxon>
        <taxon>Enterobacterales</taxon>
        <taxon>Enterobacteriaceae</taxon>
        <taxon>Pseudocitrobacter</taxon>
    </lineage>
</organism>
<proteinExistence type="predicted"/>
<comment type="caution">
    <text evidence="1">The sequence shown here is derived from an EMBL/GenBank/DDBJ whole genome shotgun (WGS) entry which is preliminary data.</text>
</comment>
<accession>A0ABX9FN57</accession>
<protein>
    <submittedName>
        <fullName evidence="1">Uncharacterized protein</fullName>
    </submittedName>
</protein>